<evidence type="ECO:0000256" key="1">
    <source>
        <dbReference type="SAM" id="MobiDB-lite"/>
    </source>
</evidence>
<organism evidence="2 3">
    <name type="scientific">Stylosanthes scabra</name>
    <dbReference type="NCBI Taxonomy" id="79078"/>
    <lineage>
        <taxon>Eukaryota</taxon>
        <taxon>Viridiplantae</taxon>
        <taxon>Streptophyta</taxon>
        <taxon>Embryophyta</taxon>
        <taxon>Tracheophyta</taxon>
        <taxon>Spermatophyta</taxon>
        <taxon>Magnoliopsida</taxon>
        <taxon>eudicotyledons</taxon>
        <taxon>Gunneridae</taxon>
        <taxon>Pentapetalae</taxon>
        <taxon>rosids</taxon>
        <taxon>fabids</taxon>
        <taxon>Fabales</taxon>
        <taxon>Fabaceae</taxon>
        <taxon>Papilionoideae</taxon>
        <taxon>50 kb inversion clade</taxon>
        <taxon>dalbergioids sensu lato</taxon>
        <taxon>Dalbergieae</taxon>
        <taxon>Pterocarpus clade</taxon>
        <taxon>Stylosanthes</taxon>
    </lineage>
</organism>
<evidence type="ECO:0000313" key="3">
    <source>
        <dbReference type="Proteomes" id="UP001341840"/>
    </source>
</evidence>
<feature type="region of interest" description="Disordered" evidence="1">
    <location>
        <begin position="209"/>
        <end position="235"/>
    </location>
</feature>
<dbReference type="EMBL" id="JASCZI010121210">
    <property type="protein sequence ID" value="MED6160557.1"/>
    <property type="molecule type" value="Genomic_DNA"/>
</dbReference>
<sequence>MAKSYNLQRDCLMMDVDNIHVNGASIGHALGLPSHGYEFLSFDKKNPKHEQIKSMFQGKSLKWLKNFVLVCPMTSEEERRVFPHAFLLMVVKGFLCPTPSASISPEMHLPLILDVENPMKYNWSLQSFHWLRDGIDEYQNKGKKHIGGCTFALLILYFQTMKCGPLEFCDCQMPWTSQWSTNKLEEKAKAVQKKYLKNNTKAKEEVEVDKKKTVKKRVSKKKRVEKDDDDSEENIPIARKKAARITNEKNKVDSPKERQVHLNVENLEEVKEKQEQMGKEETIETIKNWSQIQREMNSQQPEKIPGIENTEWKELLEELNSDPVYAMNVFGGFSGTPSTARSSLTLGLILEPKPLKALPASPVENGIAPSDEELTDVDKDTIYNWVMRSSKNKQVLGESVAWYCV</sequence>
<dbReference type="Proteomes" id="UP001341840">
    <property type="component" value="Unassembled WGS sequence"/>
</dbReference>
<comment type="caution">
    <text evidence="2">The sequence shown here is derived from an EMBL/GenBank/DDBJ whole genome shotgun (WGS) entry which is preliminary data.</text>
</comment>
<evidence type="ECO:0008006" key="4">
    <source>
        <dbReference type="Google" id="ProtNLM"/>
    </source>
</evidence>
<feature type="compositionally biased region" description="Basic residues" evidence="1">
    <location>
        <begin position="212"/>
        <end position="223"/>
    </location>
</feature>
<accession>A0ABU6UIL7</accession>
<evidence type="ECO:0000313" key="2">
    <source>
        <dbReference type="EMBL" id="MED6160557.1"/>
    </source>
</evidence>
<protein>
    <recommendedName>
        <fullName evidence="4">DUF1985 domain-containing protein</fullName>
    </recommendedName>
</protein>
<proteinExistence type="predicted"/>
<reference evidence="2 3" key="1">
    <citation type="journal article" date="2023" name="Plants (Basel)">
        <title>Bridging the Gap: Combining Genomics and Transcriptomics Approaches to Understand Stylosanthes scabra, an Orphan Legume from the Brazilian Caatinga.</title>
        <authorList>
            <person name="Ferreira-Neto J.R.C."/>
            <person name="da Silva M.D."/>
            <person name="Binneck E."/>
            <person name="de Melo N.F."/>
            <person name="da Silva R.H."/>
            <person name="de Melo A.L.T.M."/>
            <person name="Pandolfi V."/>
            <person name="Bustamante F.O."/>
            <person name="Brasileiro-Vidal A.C."/>
            <person name="Benko-Iseppon A.M."/>
        </authorList>
    </citation>
    <scope>NUCLEOTIDE SEQUENCE [LARGE SCALE GENOMIC DNA]</scope>
    <source>
        <tissue evidence="2">Leaves</tissue>
    </source>
</reference>
<dbReference type="PANTHER" id="PTHR34835">
    <property type="entry name" value="OS07G0283600 PROTEIN-RELATED"/>
    <property type="match status" value="1"/>
</dbReference>
<dbReference type="PANTHER" id="PTHR34835:SF82">
    <property type="entry name" value="OS01G0826651 PROTEIN"/>
    <property type="match status" value="1"/>
</dbReference>
<gene>
    <name evidence="2" type="ORF">PIB30_052496</name>
</gene>
<keyword evidence="3" id="KW-1185">Reference proteome</keyword>
<name>A0ABU6UIL7_9FABA</name>